<feature type="transmembrane region" description="Helical" evidence="1">
    <location>
        <begin position="25"/>
        <end position="46"/>
    </location>
</feature>
<feature type="transmembrane region" description="Helical" evidence="1">
    <location>
        <begin position="141"/>
        <end position="167"/>
    </location>
</feature>
<dbReference type="InterPro" id="IPR025576">
    <property type="entry name" value="YwiC"/>
</dbReference>
<feature type="transmembrane region" description="Helical" evidence="1">
    <location>
        <begin position="234"/>
        <end position="257"/>
    </location>
</feature>
<reference evidence="2 3" key="1">
    <citation type="submission" date="2017-07" db="EMBL/GenBank/DDBJ databases">
        <title>Draft whole genome sequences of clinical Proprionibacteriaceae strains.</title>
        <authorList>
            <person name="Bernier A.-M."/>
            <person name="Bernard K."/>
            <person name="Domingo M.-C."/>
        </authorList>
    </citation>
    <scope>NUCLEOTIDE SEQUENCE [LARGE SCALE GENOMIC DNA]</scope>
    <source>
        <strain evidence="2 3">NML 030167</strain>
    </source>
</reference>
<dbReference type="AlphaFoldDB" id="A0A255GSN3"/>
<keyword evidence="1" id="KW-1133">Transmembrane helix</keyword>
<feature type="transmembrane region" description="Helical" evidence="1">
    <location>
        <begin position="67"/>
        <end position="84"/>
    </location>
</feature>
<dbReference type="Pfam" id="PF14256">
    <property type="entry name" value="YwiC"/>
    <property type="match status" value="1"/>
</dbReference>
<keyword evidence="1" id="KW-0812">Transmembrane</keyword>
<feature type="transmembrane region" description="Helical" evidence="1">
    <location>
        <begin position="179"/>
        <end position="199"/>
    </location>
</feature>
<evidence type="ECO:0000256" key="1">
    <source>
        <dbReference type="SAM" id="Phobius"/>
    </source>
</evidence>
<evidence type="ECO:0000313" key="2">
    <source>
        <dbReference type="EMBL" id="OYO17656.1"/>
    </source>
</evidence>
<dbReference type="Proteomes" id="UP000215896">
    <property type="component" value="Unassembled WGS sequence"/>
</dbReference>
<keyword evidence="1" id="KW-0472">Membrane</keyword>
<keyword evidence="3" id="KW-1185">Reference proteome</keyword>
<sequence length="260" mass="26856">MLLSPALIAAVAAISEQGDAPSHLWPMLLCWVFARCAYSAAAPLLAERQAGGPVALIERHAWWRPRPVLVWATLAAICGCLAVAESGWRLLGWIGVYLPLTALALWLSAQGRHRGALTGMLSVAAACLVPLTLLHPDPAHLALAAGGAGLTLVSLAYLCGAALHLRALTPHRTLTRRRLVSVGWHALVTAIAVVAAAAGGSGAPWAVFFGLTMLRALLVPLLGPALGRTVTPRVVLGAEAVLAVGFCGLAISSLAAITLN</sequence>
<evidence type="ECO:0000313" key="3">
    <source>
        <dbReference type="Proteomes" id="UP000215896"/>
    </source>
</evidence>
<organism evidence="2 3">
    <name type="scientific">Enemella evansiae</name>
    <dbReference type="NCBI Taxonomy" id="2016499"/>
    <lineage>
        <taxon>Bacteria</taxon>
        <taxon>Bacillati</taxon>
        <taxon>Actinomycetota</taxon>
        <taxon>Actinomycetes</taxon>
        <taxon>Propionibacteriales</taxon>
        <taxon>Propionibacteriaceae</taxon>
        <taxon>Enemella</taxon>
    </lineage>
</organism>
<feature type="transmembrane region" description="Helical" evidence="1">
    <location>
        <begin position="116"/>
        <end position="135"/>
    </location>
</feature>
<accession>A0A255GSN3</accession>
<evidence type="ECO:0008006" key="4">
    <source>
        <dbReference type="Google" id="ProtNLM"/>
    </source>
</evidence>
<protein>
    <recommendedName>
        <fullName evidence="4">YwiC-like protein</fullName>
    </recommendedName>
</protein>
<feature type="transmembrane region" description="Helical" evidence="1">
    <location>
        <begin position="205"/>
        <end position="222"/>
    </location>
</feature>
<comment type="caution">
    <text evidence="2">The sequence shown here is derived from an EMBL/GenBank/DDBJ whole genome shotgun (WGS) entry which is preliminary data.</text>
</comment>
<proteinExistence type="predicted"/>
<feature type="transmembrane region" description="Helical" evidence="1">
    <location>
        <begin position="90"/>
        <end position="109"/>
    </location>
</feature>
<dbReference type="EMBL" id="NMVO01000001">
    <property type="protein sequence ID" value="OYO17656.1"/>
    <property type="molecule type" value="Genomic_DNA"/>
</dbReference>
<gene>
    <name evidence="2" type="ORF">CGZ94_01855</name>
</gene>
<name>A0A255GSN3_9ACTN</name>